<dbReference type="GO" id="GO:0009045">
    <property type="term" value="F:xylose isomerase activity"/>
    <property type="evidence" value="ECO:0007669"/>
    <property type="project" value="InterPro"/>
</dbReference>
<dbReference type="Proteomes" id="UP000184436">
    <property type="component" value="Unassembled WGS sequence"/>
</dbReference>
<proteinExistence type="predicted"/>
<protein>
    <submittedName>
        <fullName evidence="4">Uncharacterized protein</fullName>
    </submittedName>
</protein>
<dbReference type="Gene3D" id="3.20.20.150">
    <property type="entry name" value="Divalent-metal-dependent TIM barrel enzymes"/>
    <property type="match status" value="1"/>
</dbReference>
<keyword evidence="1" id="KW-0479">Metal-binding</keyword>
<dbReference type="EMBL" id="FQVD01000025">
    <property type="protein sequence ID" value="SHF56464.1"/>
    <property type="molecule type" value="Genomic_DNA"/>
</dbReference>
<dbReference type="GO" id="GO:0046872">
    <property type="term" value="F:metal ion binding"/>
    <property type="evidence" value="ECO:0007669"/>
    <property type="project" value="UniProtKB-KW"/>
</dbReference>
<accession>A0A1M5CNX7</accession>
<keyword evidence="5" id="KW-1185">Reference proteome</keyword>
<evidence type="ECO:0000256" key="3">
    <source>
        <dbReference type="ARBA" id="ARBA00023277"/>
    </source>
</evidence>
<organism evidence="4 5">
    <name type="scientific">Bacteroides faecichinchillae</name>
    <dbReference type="NCBI Taxonomy" id="871325"/>
    <lineage>
        <taxon>Bacteria</taxon>
        <taxon>Pseudomonadati</taxon>
        <taxon>Bacteroidota</taxon>
        <taxon>Bacteroidia</taxon>
        <taxon>Bacteroidales</taxon>
        <taxon>Bacteroidaceae</taxon>
        <taxon>Bacteroides</taxon>
    </lineage>
</organism>
<name>A0A1M5CNX7_9BACE</name>
<dbReference type="GO" id="GO:0005975">
    <property type="term" value="P:carbohydrate metabolic process"/>
    <property type="evidence" value="ECO:0007669"/>
    <property type="project" value="InterPro"/>
</dbReference>
<dbReference type="InterPro" id="IPR001998">
    <property type="entry name" value="Xylose_isomerase"/>
</dbReference>
<gene>
    <name evidence="4" type="ORF">SAMN05444349_12524</name>
</gene>
<reference evidence="4 5" key="1">
    <citation type="submission" date="2016-11" db="EMBL/GenBank/DDBJ databases">
        <authorList>
            <person name="Jaros S."/>
            <person name="Januszkiewicz K."/>
            <person name="Wedrychowicz H."/>
        </authorList>
    </citation>
    <scope>NUCLEOTIDE SEQUENCE [LARGE SCALE GENOMIC DNA]</scope>
    <source>
        <strain evidence="4 5">DSM 26883</strain>
    </source>
</reference>
<keyword evidence="3" id="KW-0119">Carbohydrate metabolism</keyword>
<evidence type="ECO:0000256" key="2">
    <source>
        <dbReference type="ARBA" id="ARBA00023235"/>
    </source>
</evidence>
<dbReference type="AlphaFoldDB" id="A0A1M5CNX7"/>
<evidence type="ECO:0000313" key="5">
    <source>
        <dbReference type="Proteomes" id="UP000184436"/>
    </source>
</evidence>
<evidence type="ECO:0000256" key="1">
    <source>
        <dbReference type="ARBA" id="ARBA00022723"/>
    </source>
</evidence>
<evidence type="ECO:0000313" key="4">
    <source>
        <dbReference type="EMBL" id="SHF56464.1"/>
    </source>
</evidence>
<dbReference type="SUPFAM" id="SSF51658">
    <property type="entry name" value="Xylose isomerase-like"/>
    <property type="match status" value="1"/>
</dbReference>
<dbReference type="PROSITE" id="PS51415">
    <property type="entry name" value="XYLOSE_ISOMERASE"/>
    <property type="match status" value="1"/>
</dbReference>
<dbReference type="InterPro" id="IPR036237">
    <property type="entry name" value="Xyl_isomerase-like_sf"/>
</dbReference>
<sequence>MNESPYKKKLTDRYVSFDTGKGEEFEEGKLPLEDVVTFARTKGEPKQISGKQELYEAFLNMYHFKKMWQFQTK</sequence>
<keyword evidence="2" id="KW-0413">Isomerase</keyword>
<dbReference type="STRING" id="871325.SAMN05444349_12524"/>